<dbReference type="OrthoDB" id="9908355at2759"/>
<dbReference type="FunCoup" id="A0A6P7XQG5">
    <property type="interactions" value="16"/>
</dbReference>
<proteinExistence type="predicted"/>
<dbReference type="PANTHER" id="PTHR37872:SF1">
    <property type="entry name" value="PROTEIN FREY 1"/>
    <property type="match status" value="1"/>
</dbReference>
<dbReference type="GO" id="GO:0035036">
    <property type="term" value="P:sperm-egg recognition"/>
    <property type="evidence" value="ECO:0007669"/>
    <property type="project" value="TreeGrafter"/>
</dbReference>
<evidence type="ECO:0000256" key="1">
    <source>
        <dbReference type="SAM" id="MobiDB-lite"/>
    </source>
</evidence>
<dbReference type="GeneID" id="115467975"/>
<organism evidence="3 4">
    <name type="scientific">Microcaecilia unicolor</name>
    <dbReference type="NCBI Taxonomy" id="1415580"/>
    <lineage>
        <taxon>Eukaryota</taxon>
        <taxon>Metazoa</taxon>
        <taxon>Chordata</taxon>
        <taxon>Craniata</taxon>
        <taxon>Vertebrata</taxon>
        <taxon>Euteleostomi</taxon>
        <taxon>Amphibia</taxon>
        <taxon>Gymnophiona</taxon>
        <taxon>Siphonopidae</taxon>
        <taxon>Microcaecilia</taxon>
    </lineage>
</organism>
<evidence type="ECO:0000256" key="2">
    <source>
        <dbReference type="SAM" id="SignalP"/>
    </source>
</evidence>
<dbReference type="Proteomes" id="UP000515156">
    <property type="component" value="Chromosome 4"/>
</dbReference>
<keyword evidence="3" id="KW-1185">Reference proteome</keyword>
<protein>
    <submittedName>
        <fullName evidence="4">Uncharacterized protein C11orf94 homolog</fullName>
    </submittedName>
</protein>
<dbReference type="InterPro" id="IPR031748">
    <property type="entry name" value="Frey"/>
</dbReference>
<feature type="signal peptide" evidence="2">
    <location>
        <begin position="1"/>
        <end position="20"/>
    </location>
</feature>
<reference evidence="4" key="1">
    <citation type="submission" date="2025-08" db="UniProtKB">
        <authorList>
            <consortium name="RefSeq"/>
        </authorList>
    </citation>
    <scope>IDENTIFICATION</scope>
</reference>
<dbReference type="KEGG" id="muo:115467975"/>
<feature type="compositionally biased region" description="Basic and acidic residues" evidence="1">
    <location>
        <begin position="62"/>
        <end position="85"/>
    </location>
</feature>
<dbReference type="RefSeq" id="XP_030055346.1">
    <property type="nucleotide sequence ID" value="XM_030199486.1"/>
</dbReference>
<keyword evidence="2" id="KW-0732">Signal</keyword>
<gene>
    <name evidence="4" type="primary">C4H11orf94</name>
</gene>
<evidence type="ECO:0000313" key="3">
    <source>
        <dbReference type="Proteomes" id="UP000515156"/>
    </source>
</evidence>
<dbReference type="AlphaFoldDB" id="A0A6P7XQG5"/>
<dbReference type="GO" id="GO:0007342">
    <property type="term" value="P:fusion of sperm to egg plasma membrane involved in single fertilization"/>
    <property type="evidence" value="ECO:0007669"/>
    <property type="project" value="TreeGrafter"/>
</dbReference>
<name>A0A6P7XQG5_9AMPH</name>
<dbReference type="InParanoid" id="A0A6P7XQG5"/>
<accession>A0A6P7XQG5</accession>
<sequence>MPRFWSLVFFSLLGLEVVFPLPLLQREKRYIPIDFMVPLEIPQKHFGLVDSYGIKPKHPAFRVHEPKHHEEDQEEEETRRRKRDEPDLDEYFYDDVM</sequence>
<dbReference type="GO" id="GO:0005789">
    <property type="term" value="C:endoplasmic reticulum membrane"/>
    <property type="evidence" value="ECO:0007669"/>
    <property type="project" value="TreeGrafter"/>
</dbReference>
<dbReference type="Pfam" id="PF15878">
    <property type="entry name" value="Frey"/>
    <property type="match status" value="1"/>
</dbReference>
<dbReference type="CTD" id="143678"/>
<feature type="chain" id="PRO_5028355107" evidence="2">
    <location>
        <begin position="21"/>
        <end position="97"/>
    </location>
</feature>
<feature type="region of interest" description="Disordered" evidence="1">
    <location>
        <begin position="59"/>
        <end position="97"/>
    </location>
</feature>
<dbReference type="PANTHER" id="PTHR37872">
    <property type="entry name" value="SIMILAR TO RIKEN CDNA 1700029I15"/>
    <property type="match status" value="1"/>
</dbReference>
<feature type="compositionally biased region" description="Acidic residues" evidence="1">
    <location>
        <begin position="86"/>
        <end position="97"/>
    </location>
</feature>
<evidence type="ECO:0000313" key="4">
    <source>
        <dbReference type="RefSeq" id="XP_030055346.1"/>
    </source>
</evidence>